<protein>
    <submittedName>
        <fullName evidence="2">Uncharacterized protein</fullName>
    </submittedName>
</protein>
<organism evidence="2 4">
    <name type="scientific">Didymodactylos carnosus</name>
    <dbReference type="NCBI Taxonomy" id="1234261"/>
    <lineage>
        <taxon>Eukaryota</taxon>
        <taxon>Metazoa</taxon>
        <taxon>Spiralia</taxon>
        <taxon>Gnathifera</taxon>
        <taxon>Rotifera</taxon>
        <taxon>Eurotatoria</taxon>
        <taxon>Bdelloidea</taxon>
        <taxon>Philodinida</taxon>
        <taxon>Philodinidae</taxon>
        <taxon>Didymodactylos</taxon>
    </lineage>
</organism>
<evidence type="ECO:0000256" key="1">
    <source>
        <dbReference type="SAM" id="MobiDB-lite"/>
    </source>
</evidence>
<evidence type="ECO:0000313" key="3">
    <source>
        <dbReference type="EMBL" id="CAF4081523.1"/>
    </source>
</evidence>
<dbReference type="EMBL" id="CAJOBA010039687">
    <property type="protein sequence ID" value="CAF4081523.1"/>
    <property type="molecule type" value="Genomic_DNA"/>
</dbReference>
<accession>A0A8S2EYW6</accession>
<feature type="region of interest" description="Disordered" evidence="1">
    <location>
        <begin position="171"/>
        <end position="192"/>
    </location>
</feature>
<proteinExistence type="predicted"/>
<dbReference type="Proteomes" id="UP000677228">
    <property type="component" value="Unassembled WGS sequence"/>
</dbReference>
<dbReference type="Proteomes" id="UP000682733">
    <property type="component" value="Unassembled WGS sequence"/>
</dbReference>
<feature type="compositionally biased region" description="Low complexity" evidence="1">
    <location>
        <begin position="13"/>
        <end position="28"/>
    </location>
</feature>
<name>A0A8S2EYW6_9BILA</name>
<comment type="caution">
    <text evidence="2">The sequence shown here is derived from an EMBL/GenBank/DDBJ whole genome shotgun (WGS) entry which is preliminary data.</text>
</comment>
<reference evidence="2" key="1">
    <citation type="submission" date="2021-02" db="EMBL/GenBank/DDBJ databases">
        <authorList>
            <person name="Nowell W R."/>
        </authorList>
    </citation>
    <scope>NUCLEOTIDE SEQUENCE</scope>
</reference>
<evidence type="ECO:0000313" key="4">
    <source>
        <dbReference type="Proteomes" id="UP000677228"/>
    </source>
</evidence>
<sequence>MPRERSTRRGRRSATTTNSNNNNSNSVTIPANCFLPSSPPPSTFNSSIKSCSNELLTGGNSSSICYDDVWKISNRATSSTTNTNRLTGQRVRQKRSEYFDHINDICATSTAAMDSTLNRTKISNGTSEIRNEQGRVVVNPAVLRYLEQNRGTTYQRNSDNTPMELKSYISSASTTPAKLSSTNPTTVRGDLTQQSKKSSVTLTDIGYFDVIPNSSLFMENNINTSTVSPSIPPSHAFLDMFMSYSTNTAPSSSEISTKRATVDNNFYNNGKSQLPSSSTQYNQIYHSIASLMNAETFSTDFKNTENVFDRYIENYLVTVADTTALTTPIYLHYHHYSQQLQYDSLINTYEILEVDKLVQDDLFWDFCCSNDFITSSMLAEYILSKEKKMYSIK</sequence>
<dbReference type="AlphaFoldDB" id="A0A8S2EYW6"/>
<feature type="region of interest" description="Disordered" evidence="1">
    <location>
        <begin position="1"/>
        <end position="31"/>
    </location>
</feature>
<dbReference type="EMBL" id="CAJNOK010018126">
    <property type="protein sequence ID" value="CAF1276463.1"/>
    <property type="molecule type" value="Genomic_DNA"/>
</dbReference>
<evidence type="ECO:0000313" key="2">
    <source>
        <dbReference type="EMBL" id="CAF1276463.1"/>
    </source>
</evidence>
<gene>
    <name evidence="2" type="ORF">OVA965_LOCUS27434</name>
    <name evidence="3" type="ORF">TMI583_LOCUS28178</name>
</gene>